<dbReference type="InterPro" id="IPR012340">
    <property type="entry name" value="NA-bd_OB-fold"/>
</dbReference>
<evidence type="ECO:0000256" key="10">
    <source>
        <dbReference type="ARBA" id="ARBA00023027"/>
    </source>
</evidence>
<dbReference type="Pfam" id="PF03119">
    <property type="entry name" value="DNA_ligase_ZBD"/>
    <property type="match status" value="1"/>
</dbReference>
<feature type="binding site" evidence="14">
    <location>
        <position position="429"/>
    </location>
    <ligand>
        <name>Zn(2+)</name>
        <dbReference type="ChEBI" id="CHEBI:29105"/>
    </ligand>
</feature>
<dbReference type="Gene3D" id="3.30.470.30">
    <property type="entry name" value="DNA ligase/mRNA capping enzyme"/>
    <property type="match status" value="1"/>
</dbReference>
<keyword evidence="6 14" id="KW-0479">Metal-binding</keyword>
<dbReference type="InterPro" id="IPR033136">
    <property type="entry name" value="DNA_ligase_CS"/>
</dbReference>
<dbReference type="CDD" id="cd17748">
    <property type="entry name" value="BRCT_DNA_ligase_like"/>
    <property type="match status" value="1"/>
</dbReference>
<dbReference type="PANTHER" id="PTHR23389:SF9">
    <property type="entry name" value="DNA LIGASE"/>
    <property type="match status" value="1"/>
</dbReference>
<evidence type="ECO:0000313" key="18">
    <source>
        <dbReference type="Proteomes" id="UP000178367"/>
    </source>
</evidence>
<name>A0A1F5SHW7_9BACT</name>
<comment type="catalytic activity">
    <reaction evidence="12 14 15">
        <text>NAD(+) + (deoxyribonucleotide)n-3'-hydroxyl + 5'-phospho-(deoxyribonucleotide)m = (deoxyribonucleotide)n+m + AMP + beta-nicotinamide D-nucleotide.</text>
        <dbReference type="EC" id="6.5.1.2"/>
    </reaction>
</comment>
<evidence type="ECO:0000259" key="16">
    <source>
        <dbReference type="PROSITE" id="PS50172"/>
    </source>
</evidence>
<dbReference type="NCBIfam" id="TIGR00575">
    <property type="entry name" value="dnlj"/>
    <property type="match status" value="1"/>
</dbReference>
<dbReference type="GO" id="GO:0005829">
    <property type="term" value="C:cytosol"/>
    <property type="evidence" value="ECO:0007669"/>
    <property type="project" value="TreeGrafter"/>
</dbReference>
<keyword evidence="8 14" id="KW-0862">Zinc</keyword>
<comment type="function">
    <text evidence="1 14">DNA ligase that catalyzes the formation of phosphodiester linkages between 5'-phosphoryl and 3'-hydroxyl groups in double-stranded DNA using NAD as a coenzyme and as the energy source for the reaction. It is essential for DNA replication and repair of damaged DNA.</text>
</comment>
<evidence type="ECO:0000256" key="4">
    <source>
        <dbReference type="ARBA" id="ARBA00022598"/>
    </source>
</evidence>
<dbReference type="GO" id="GO:0003911">
    <property type="term" value="F:DNA ligase (NAD+) activity"/>
    <property type="evidence" value="ECO:0007669"/>
    <property type="project" value="UniProtKB-UniRule"/>
</dbReference>
<evidence type="ECO:0000256" key="1">
    <source>
        <dbReference type="ARBA" id="ARBA00004067"/>
    </source>
</evidence>
<dbReference type="CDD" id="cd00114">
    <property type="entry name" value="LIGANc"/>
    <property type="match status" value="1"/>
</dbReference>
<dbReference type="InterPro" id="IPR003583">
    <property type="entry name" value="Hlx-hairpin-Hlx_DNA-bd_motif"/>
</dbReference>
<evidence type="ECO:0000256" key="13">
    <source>
        <dbReference type="ARBA" id="ARBA00060881"/>
    </source>
</evidence>
<accession>A0A1F5SHW7</accession>
<dbReference type="STRING" id="1797994.A2227_02380"/>
<dbReference type="Pfam" id="PF01653">
    <property type="entry name" value="DNA_ligase_aden"/>
    <property type="match status" value="2"/>
</dbReference>
<feature type="binding site" evidence="14">
    <location>
        <position position="449"/>
    </location>
    <ligand>
        <name>Zn(2+)</name>
        <dbReference type="ChEBI" id="CHEBI:29105"/>
    </ligand>
</feature>
<dbReference type="GO" id="GO:0046872">
    <property type="term" value="F:metal ion binding"/>
    <property type="evidence" value="ECO:0007669"/>
    <property type="project" value="UniProtKB-KW"/>
</dbReference>
<dbReference type="Proteomes" id="UP000178367">
    <property type="component" value="Unassembled WGS sequence"/>
</dbReference>
<evidence type="ECO:0000256" key="14">
    <source>
        <dbReference type="HAMAP-Rule" id="MF_01588"/>
    </source>
</evidence>
<dbReference type="EMBL" id="MFGB01000017">
    <property type="protein sequence ID" value="OGF26043.1"/>
    <property type="molecule type" value="Genomic_DNA"/>
</dbReference>
<dbReference type="SUPFAM" id="SSF47781">
    <property type="entry name" value="RuvA domain 2-like"/>
    <property type="match status" value="1"/>
</dbReference>
<dbReference type="Pfam" id="PF00533">
    <property type="entry name" value="BRCT"/>
    <property type="match status" value="1"/>
</dbReference>
<feature type="binding site" evidence="14">
    <location>
        <position position="426"/>
    </location>
    <ligand>
        <name>Zn(2+)</name>
        <dbReference type="ChEBI" id="CHEBI:29105"/>
    </ligand>
</feature>
<dbReference type="Pfam" id="PF14520">
    <property type="entry name" value="HHH_5"/>
    <property type="match status" value="1"/>
</dbReference>
<comment type="caution">
    <text evidence="17">The sequence shown here is derived from an EMBL/GenBank/DDBJ whole genome shotgun (WGS) entry which is preliminary data.</text>
</comment>
<organism evidence="17 18">
    <name type="scientific">Candidatus Falkowbacteria bacterium RIFOXYA2_FULL_47_19</name>
    <dbReference type="NCBI Taxonomy" id="1797994"/>
    <lineage>
        <taxon>Bacteria</taxon>
        <taxon>Candidatus Falkowiibacteriota</taxon>
    </lineage>
</organism>
<proteinExistence type="inferred from homology"/>
<feature type="binding site" evidence="14">
    <location>
        <position position="332"/>
    </location>
    <ligand>
        <name>NAD(+)</name>
        <dbReference type="ChEBI" id="CHEBI:57540"/>
    </ligand>
</feature>
<dbReference type="Gene3D" id="6.20.10.30">
    <property type="match status" value="1"/>
</dbReference>
<feature type="binding site" evidence="14">
    <location>
        <position position="194"/>
    </location>
    <ligand>
        <name>NAD(+)</name>
        <dbReference type="ChEBI" id="CHEBI:57540"/>
    </ligand>
</feature>
<evidence type="ECO:0000256" key="12">
    <source>
        <dbReference type="ARBA" id="ARBA00034005"/>
    </source>
</evidence>
<dbReference type="InterPro" id="IPR036420">
    <property type="entry name" value="BRCT_dom_sf"/>
</dbReference>
<comment type="cofactor">
    <cofactor evidence="14">
        <name>Mg(2+)</name>
        <dbReference type="ChEBI" id="CHEBI:18420"/>
    </cofactor>
    <cofactor evidence="14">
        <name>Mn(2+)</name>
        <dbReference type="ChEBI" id="CHEBI:29035"/>
    </cofactor>
</comment>
<evidence type="ECO:0000256" key="6">
    <source>
        <dbReference type="ARBA" id="ARBA00022723"/>
    </source>
</evidence>
<feature type="binding site" evidence="14">
    <location>
        <position position="136"/>
    </location>
    <ligand>
        <name>NAD(+)</name>
        <dbReference type="ChEBI" id="CHEBI:57540"/>
    </ligand>
</feature>
<evidence type="ECO:0000256" key="2">
    <source>
        <dbReference type="ARBA" id="ARBA00012722"/>
    </source>
</evidence>
<feature type="binding site" evidence="14">
    <location>
        <position position="113"/>
    </location>
    <ligand>
        <name>NAD(+)</name>
        <dbReference type="ChEBI" id="CHEBI:57540"/>
    </ligand>
</feature>
<dbReference type="InterPro" id="IPR001679">
    <property type="entry name" value="DNA_ligase"/>
</dbReference>
<dbReference type="SMART" id="SM00278">
    <property type="entry name" value="HhH1"/>
    <property type="match status" value="3"/>
</dbReference>
<dbReference type="AlphaFoldDB" id="A0A1F5SHW7"/>
<evidence type="ECO:0000256" key="8">
    <source>
        <dbReference type="ARBA" id="ARBA00022833"/>
    </source>
</evidence>
<dbReference type="HAMAP" id="MF_01588">
    <property type="entry name" value="DNA_ligase_A"/>
    <property type="match status" value="1"/>
</dbReference>
<keyword evidence="9 14" id="KW-0460">Magnesium</keyword>
<comment type="similarity">
    <text evidence="13 14">Belongs to the NAD-dependent DNA ligase family. LigA subfamily.</text>
</comment>
<evidence type="ECO:0000256" key="15">
    <source>
        <dbReference type="RuleBase" id="RU000618"/>
    </source>
</evidence>
<keyword evidence="7 14" id="KW-0227">DNA damage</keyword>
<dbReference type="InterPro" id="IPR013840">
    <property type="entry name" value="DNAligase_N"/>
</dbReference>
<dbReference type="InterPro" id="IPR001357">
    <property type="entry name" value="BRCT_dom"/>
</dbReference>
<dbReference type="GO" id="GO:0006260">
    <property type="term" value="P:DNA replication"/>
    <property type="evidence" value="ECO:0007669"/>
    <property type="project" value="UniProtKB-KW"/>
</dbReference>
<dbReference type="PIRSF" id="PIRSF001604">
    <property type="entry name" value="LigA"/>
    <property type="match status" value="1"/>
</dbReference>
<dbReference type="NCBIfam" id="NF005932">
    <property type="entry name" value="PRK07956.1"/>
    <property type="match status" value="1"/>
</dbReference>
<evidence type="ECO:0000256" key="11">
    <source>
        <dbReference type="ARBA" id="ARBA00023204"/>
    </source>
</evidence>
<comment type="caution">
    <text evidence="14">Lacks conserved residue(s) required for the propagation of feature annotation.</text>
</comment>
<dbReference type="Pfam" id="PF03120">
    <property type="entry name" value="OB_DNA_ligase"/>
    <property type="match status" value="1"/>
</dbReference>
<keyword evidence="11 14" id="KW-0234">DNA repair</keyword>
<keyword evidence="14" id="KW-0464">Manganese</keyword>
<dbReference type="Gene3D" id="1.10.150.20">
    <property type="entry name" value="5' to 3' exonuclease, C-terminal subdomain"/>
    <property type="match status" value="2"/>
</dbReference>
<dbReference type="FunFam" id="2.40.50.140:FF:000012">
    <property type="entry name" value="DNA ligase"/>
    <property type="match status" value="1"/>
</dbReference>
<dbReference type="Gene3D" id="3.40.50.10190">
    <property type="entry name" value="BRCT domain"/>
    <property type="match status" value="1"/>
</dbReference>
<dbReference type="SMART" id="SM00292">
    <property type="entry name" value="BRCT"/>
    <property type="match status" value="1"/>
</dbReference>
<dbReference type="InterPro" id="IPR004150">
    <property type="entry name" value="NAD_DNA_ligase_OB"/>
</dbReference>
<reference evidence="17 18" key="1">
    <citation type="journal article" date="2016" name="Nat. Commun.">
        <title>Thousands of microbial genomes shed light on interconnected biogeochemical processes in an aquifer system.</title>
        <authorList>
            <person name="Anantharaman K."/>
            <person name="Brown C.T."/>
            <person name="Hug L.A."/>
            <person name="Sharon I."/>
            <person name="Castelle C.J."/>
            <person name="Probst A.J."/>
            <person name="Thomas B.C."/>
            <person name="Singh A."/>
            <person name="Wilkins M.J."/>
            <person name="Karaoz U."/>
            <person name="Brodie E.L."/>
            <person name="Williams K.H."/>
            <person name="Hubbard S.S."/>
            <person name="Banfield J.F."/>
        </authorList>
    </citation>
    <scope>NUCLEOTIDE SEQUENCE [LARGE SCALE GENOMIC DNA]</scope>
</reference>
<dbReference type="GO" id="GO:0003677">
    <property type="term" value="F:DNA binding"/>
    <property type="evidence" value="ECO:0007669"/>
    <property type="project" value="InterPro"/>
</dbReference>
<evidence type="ECO:0000256" key="7">
    <source>
        <dbReference type="ARBA" id="ARBA00022763"/>
    </source>
</evidence>
<evidence type="ECO:0000313" key="17">
    <source>
        <dbReference type="EMBL" id="OGF26043.1"/>
    </source>
</evidence>
<keyword evidence="5 14" id="KW-0235">DNA replication</keyword>
<dbReference type="InterPro" id="IPR018239">
    <property type="entry name" value="DNA_ligase_AS"/>
</dbReference>
<evidence type="ECO:0000256" key="5">
    <source>
        <dbReference type="ARBA" id="ARBA00022705"/>
    </source>
</evidence>
<dbReference type="InterPro" id="IPR013839">
    <property type="entry name" value="DNAligase_adenylation"/>
</dbReference>
<dbReference type="PROSITE" id="PS50172">
    <property type="entry name" value="BRCT"/>
    <property type="match status" value="1"/>
</dbReference>
<dbReference type="PROSITE" id="PS01056">
    <property type="entry name" value="DNA_LIGASE_N2"/>
    <property type="match status" value="1"/>
</dbReference>
<dbReference type="Gene3D" id="2.40.50.140">
    <property type="entry name" value="Nucleic acid-binding proteins"/>
    <property type="match status" value="1"/>
</dbReference>
<dbReference type="Gene3D" id="1.10.287.610">
    <property type="entry name" value="Helix hairpin bin"/>
    <property type="match status" value="1"/>
</dbReference>
<gene>
    <name evidence="14" type="primary">ligA</name>
    <name evidence="17" type="ORF">A2227_02380</name>
</gene>
<dbReference type="SUPFAM" id="SSF56091">
    <property type="entry name" value="DNA ligase/mRNA capping enzyme, catalytic domain"/>
    <property type="match status" value="1"/>
</dbReference>
<feature type="binding site" evidence="14">
    <location>
        <position position="444"/>
    </location>
    <ligand>
        <name>Zn(2+)</name>
        <dbReference type="ChEBI" id="CHEBI:29105"/>
    </ligand>
</feature>
<dbReference type="Pfam" id="PF12826">
    <property type="entry name" value="HHH_2"/>
    <property type="match status" value="1"/>
</dbReference>
<dbReference type="GO" id="GO:0006281">
    <property type="term" value="P:DNA repair"/>
    <property type="evidence" value="ECO:0007669"/>
    <property type="project" value="UniProtKB-KW"/>
</dbReference>
<dbReference type="EC" id="6.5.1.2" evidence="2 14"/>
<dbReference type="InterPro" id="IPR041663">
    <property type="entry name" value="DisA/LigA_HHH"/>
</dbReference>
<keyword evidence="10 14" id="KW-0520">NAD</keyword>
<feature type="binding site" evidence="14">
    <location>
        <begin position="83"/>
        <end position="84"/>
    </location>
    <ligand>
        <name>NAD(+)</name>
        <dbReference type="ChEBI" id="CHEBI:57540"/>
    </ligand>
</feature>
<dbReference type="PANTHER" id="PTHR23389">
    <property type="entry name" value="CHROMOSOME TRANSMISSION FIDELITY FACTOR 18"/>
    <property type="match status" value="1"/>
</dbReference>
<evidence type="ECO:0000256" key="3">
    <source>
        <dbReference type="ARBA" id="ARBA00013308"/>
    </source>
</evidence>
<dbReference type="SUPFAM" id="SSF52113">
    <property type="entry name" value="BRCT domain"/>
    <property type="match status" value="1"/>
</dbReference>
<feature type="binding site" evidence="14">
    <location>
        <position position="308"/>
    </location>
    <ligand>
        <name>NAD(+)</name>
        <dbReference type="ChEBI" id="CHEBI:57540"/>
    </ligand>
</feature>
<evidence type="ECO:0000256" key="9">
    <source>
        <dbReference type="ARBA" id="ARBA00022842"/>
    </source>
</evidence>
<dbReference type="FunFam" id="3.40.50.10190:FF:000054">
    <property type="entry name" value="DNA ligase"/>
    <property type="match status" value="1"/>
</dbReference>
<dbReference type="InterPro" id="IPR010994">
    <property type="entry name" value="RuvA_2-like"/>
</dbReference>
<dbReference type="SUPFAM" id="SSF50249">
    <property type="entry name" value="Nucleic acid-binding proteins"/>
    <property type="match status" value="1"/>
</dbReference>
<feature type="domain" description="BRCT" evidence="16">
    <location>
        <begin position="619"/>
        <end position="699"/>
    </location>
</feature>
<dbReference type="PROSITE" id="PS01055">
    <property type="entry name" value="DNA_LIGASE_N1"/>
    <property type="match status" value="1"/>
</dbReference>
<dbReference type="SMART" id="SM00532">
    <property type="entry name" value="LIGANc"/>
    <property type="match status" value="1"/>
</dbReference>
<dbReference type="InterPro" id="IPR004149">
    <property type="entry name" value="Znf_DNAligase_C4"/>
</dbReference>
<sequence length="699" mass="78248">MSKEQVKKRIEKLRREIDRHRYLYHVLDKPEMSEAALDSLKNELFNLEMEYPELITPDSPTQRVGGRALDKFGKVTHETPMISLFDAFSLEDMDDWEKRLRKLTARKLDYYAELKLDGLAVSLRYEKGLLARGATRGDGRTGEDVTGNLKTIESIPLKLRIPSEDELREIGLKSGQAKAVLRAIQSGALEIRGEVIMTKKVFKELNRKYEKEGKPVLANPRNGAAGSIRQLDPALSAERKLSFYAYELSTELGLDRHEQKGKIAGLFGLRILNENKYCPDLSAVEAFHDHWEKHRESLPFEVDGIVVKVNDLSLWPVLGTVGKGPRFMMAYKFAAEQVTTKVKDVVWQVGRTGTMTPVAVLEPVRVGGVTVSHATLHNMDEIGRLGLKIGDTVVIERAGDVIPKVIRAFPELRAGREKDINAPEFCPICRSRVARTAGEVAYRCVNPECYTVNLRRLAHWTSKGATDIDGVGPKIIEQLVKAGLVSDIADFYDLKEGDLKPLERFADKSAENLVKAISARKEIDLARFIYGLGIRHVGEEMAIALAREIGHRISDIKDIDSVVNVLRKMTSVDLENIEDVGPIVAGSIYDWFHDQKNIKVLKKLEDRGVAIRKQRTENRERAKLKGKTFVLTGTLAGLTRDEAKAKIREIGGSVSSSVSKNTDFVVAGENPGSKYDKAKKLGVKILDEEEFIKITNSRI</sequence>
<feature type="active site" description="N6-AMP-lysine intermediate" evidence="14">
    <location>
        <position position="115"/>
    </location>
</feature>
<protein>
    <recommendedName>
        <fullName evidence="3 14">DNA ligase</fullName>
        <ecNumber evidence="2 14">6.5.1.2</ecNumber>
    </recommendedName>
    <alternativeName>
        <fullName evidence="14">Polydeoxyribonucleotide synthase [NAD(+)]</fullName>
    </alternativeName>
</protein>
<keyword evidence="4 14" id="KW-0436">Ligase</keyword>